<dbReference type="SMART" id="SM00490">
    <property type="entry name" value="HELICc"/>
    <property type="match status" value="1"/>
</dbReference>
<evidence type="ECO:0000256" key="2">
    <source>
        <dbReference type="ARBA" id="ARBA00022801"/>
    </source>
</evidence>
<dbReference type="InterPro" id="IPR011545">
    <property type="entry name" value="DEAD/DEAH_box_helicase_dom"/>
</dbReference>
<dbReference type="InterPro" id="IPR050699">
    <property type="entry name" value="RNA-DNA_Helicase"/>
</dbReference>
<dbReference type="SMART" id="SM00487">
    <property type="entry name" value="DEXDc"/>
    <property type="match status" value="1"/>
</dbReference>
<dbReference type="Pfam" id="PF00271">
    <property type="entry name" value="Helicase_C"/>
    <property type="match status" value="1"/>
</dbReference>
<feature type="coiled-coil region" evidence="5">
    <location>
        <begin position="390"/>
        <end position="417"/>
    </location>
</feature>
<keyword evidence="9" id="KW-1185">Reference proteome</keyword>
<dbReference type="EMBL" id="JAFFJS010000002">
    <property type="protein sequence ID" value="MBM9433093.1"/>
    <property type="molecule type" value="Genomic_DNA"/>
</dbReference>
<dbReference type="Pfam" id="PF00270">
    <property type="entry name" value="DEAD"/>
    <property type="match status" value="1"/>
</dbReference>
<feature type="domain" description="Helicase ATP-binding" evidence="6">
    <location>
        <begin position="57"/>
        <end position="213"/>
    </location>
</feature>
<keyword evidence="3" id="KW-0347">Helicase</keyword>
<dbReference type="PANTHER" id="PTHR12131">
    <property type="entry name" value="ATP-DEPENDENT RNA AND DNA HELICASE"/>
    <property type="match status" value="1"/>
</dbReference>
<evidence type="ECO:0000256" key="3">
    <source>
        <dbReference type="ARBA" id="ARBA00022806"/>
    </source>
</evidence>
<dbReference type="PROSITE" id="PS51192">
    <property type="entry name" value="HELICASE_ATP_BIND_1"/>
    <property type="match status" value="1"/>
</dbReference>
<sequence>MWHSEGVIESRAPLNDALDDLADRFGDNPPADDVYDAFHAWVESTGKGLYPHQDEALLAALEGDHLIVSTPTGSGKSMIAMAALFVALAEGRSGYYTAPLKALVSEKFFDLIGLFGAANVGMVTGDSTINADAPIICCTAEILANVALREGAGADAGVVIADEFHFFSEPDRGWAWQVPLLELTKTQHVLLSATLGDTSAFVTDLSTRTGRSVSIIDNAERPVPLSYHYSLEPVSETIKELVTTHRAPVYIVHFSQLAAVSAATELQSVAISTKEQKAAIADEIGDFRFGPGFGAVLSKLLRSGIGVHHAGMLPRYRRLVERLAQQGLLRVICGTDTLGVGINVPIRTVLLTSLAKFDGEKQRQLTAREFHQIAGRAGRAGFDTTGDVVVQAPEHEIDNAKAEAKAAERKKKYVKKKPPEGQVNWTRSTFERLIAAQPETLESRMRISHAMMLQLLDRPGDPVATIYRLLTDNYEPKKASNPLLRKAVEIYVSLRAAGVIIHHDRDWRADHPNRPAIELAREVPDDFALNAPLSPFALAALDLLNRDSPEYALDVVSIIEAVQEDPRPILMAQRRQERDRAMSAMKAEGLEYNERMVRLDEITWPTPLAELLTPALEMYRQTNPWVSEYELSPKSVVRHMVEHSMTFSDLISRYDAARSEGIVLRYLTDTYKALRQIVPADALTDELSDIITWLGELVRSVDSSLIAEWEALADGVLDDAEIMEHTTIPQGGTELAFGARADGTVPITANRHAFRTRVRNWLWRYVEAAADEDPERLAHMSTPVFMEQPEPLDAERWNDFLDDYFETHEWLGADTNSRGAHFVTFVESPTAADFLDVGLDDERAHDAAEGSMWLVRQVLDDGEESRDTEIVAVVDLKESARTDELVAQLIRIGAVND</sequence>
<dbReference type="Proteomes" id="UP000705983">
    <property type="component" value="Unassembled WGS sequence"/>
</dbReference>
<evidence type="ECO:0000256" key="4">
    <source>
        <dbReference type="ARBA" id="ARBA00022840"/>
    </source>
</evidence>
<keyword evidence="1" id="KW-0547">Nucleotide-binding</keyword>
<dbReference type="RefSeq" id="WP_182170598.1">
    <property type="nucleotide sequence ID" value="NZ_JACEXG010000002.1"/>
</dbReference>
<evidence type="ECO:0000256" key="5">
    <source>
        <dbReference type="SAM" id="Coils"/>
    </source>
</evidence>
<evidence type="ECO:0000259" key="6">
    <source>
        <dbReference type="PROSITE" id="PS51192"/>
    </source>
</evidence>
<keyword evidence="5" id="KW-0175">Coiled coil</keyword>
<dbReference type="InterPro" id="IPR027417">
    <property type="entry name" value="P-loop_NTPase"/>
</dbReference>
<dbReference type="Pfam" id="PF12029">
    <property type="entry name" value="DUF3516"/>
    <property type="match status" value="1"/>
</dbReference>
<protein>
    <submittedName>
        <fullName evidence="8">DUF3516 domain-containing protein</fullName>
    </submittedName>
</protein>
<keyword evidence="2" id="KW-0378">Hydrolase</keyword>
<evidence type="ECO:0000256" key="1">
    <source>
        <dbReference type="ARBA" id="ARBA00022741"/>
    </source>
</evidence>
<gene>
    <name evidence="8" type="ORF">JVW63_05195</name>
</gene>
<dbReference type="InterPro" id="IPR021904">
    <property type="entry name" value="DUF3516"/>
</dbReference>
<name>A0ABS2TG57_9ACTO</name>
<accession>A0ABS2TG57</accession>
<dbReference type="PANTHER" id="PTHR12131:SF1">
    <property type="entry name" value="ATP-DEPENDENT RNA HELICASE SUPV3L1, MITOCHONDRIAL-RELATED"/>
    <property type="match status" value="1"/>
</dbReference>
<organism evidence="8 9">
    <name type="scientific">Flaviflexus equikiangi</name>
    <dbReference type="NCBI Taxonomy" id="2758573"/>
    <lineage>
        <taxon>Bacteria</taxon>
        <taxon>Bacillati</taxon>
        <taxon>Actinomycetota</taxon>
        <taxon>Actinomycetes</taxon>
        <taxon>Actinomycetales</taxon>
        <taxon>Actinomycetaceae</taxon>
        <taxon>Flaviflexus</taxon>
    </lineage>
</organism>
<dbReference type="SUPFAM" id="SSF52540">
    <property type="entry name" value="P-loop containing nucleoside triphosphate hydrolases"/>
    <property type="match status" value="1"/>
</dbReference>
<dbReference type="CDD" id="cd17921">
    <property type="entry name" value="DEXHc_Ski2"/>
    <property type="match status" value="1"/>
</dbReference>
<evidence type="ECO:0000313" key="8">
    <source>
        <dbReference type="EMBL" id="MBM9433093.1"/>
    </source>
</evidence>
<dbReference type="InterPro" id="IPR014001">
    <property type="entry name" value="Helicase_ATP-bd"/>
</dbReference>
<evidence type="ECO:0000259" key="7">
    <source>
        <dbReference type="PROSITE" id="PS51194"/>
    </source>
</evidence>
<dbReference type="InterPro" id="IPR001650">
    <property type="entry name" value="Helicase_C-like"/>
</dbReference>
<comment type="caution">
    <text evidence="8">The sequence shown here is derived from an EMBL/GenBank/DDBJ whole genome shotgun (WGS) entry which is preliminary data.</text>
</comment>
<feature type="domain" description="Helicase C-terminal" evidence="7">
    <location>
        <begin position="265"/>
        <end position="434"/>
    </location>
</feature>
<proteinExistence type="predicted"/>
<reference evidence="9" key="1">
    <citation type="submission" date="2021-02" db="EMBL/GenBank/DDBJ databases">
        <title>Leucobacter sp. CX169.</title>
        <authorList>
            <person name="Cheng Y."/>
        </authorList>
    </citation>
    <scope>NUCLEOTIDE SEQUENCE [LARGE SCALE GENOMIC DNA]</scope>
    <source>
        <strain evidence="9">JY899</strain>
    </source>
</reference>
<dbReference type="PROSITE" id="PS51194">
    <property type="entry name" value="HELICASE_CTER"/>
    <property type="match status" value="1"/>
</dbReference>
<keyword evidence="4" id="KW-0067">ATP-binding</keyword>
<evidence type="ECO:0000313" key="9">
    <source>
        <dbReference type="Proteomes" id="UP000705983"/>
    </source>
</evidence>
<dbReference type="Gene3D" id="3.40.50.300">
    <property type="entry name" value="P-loop containing nucleotide triphosphate hydrolases"/>
    <property type="match status" value="2"/>
</dbReference>